<evidence type="ECO:0000313" key="2">
    <source>
        <dbReference type="Proteomes" id="UP001633002"/>
    </source>
</evidence>
<sequence>MDSPKFLSPIRPTWVEMIDGPSFISQAQLQQLFSNIGTIIRIPYLSQCISFASVQGCKCNSSEQRDYDPIPLKPPGPTDIAIAEFELQNKGPMAVRDSLSSTDATWKEQDSVQPLNFVQLLRQQTIGAQEVGRGTTDG</sequence>
<evidence type="ECO:0008006" key="3">
    <source>
        <dbReference type="Google" id="ProtNLM"/>
    </source>
</evidence>
<comment type="caution">
    <text evidence="1">The sequence shown here is derived from an EMBL/GenBank/DDBJ whole genome shotgun (WGS) entry which is preliminary data.</text>
</comment>
<proteinExistence type="predicted"/>
<gene>
    <name evidence="1" type="ORF">R1sor_001754</name>
</gene>
<reference evidence="1 2" key="1">
    <citation type="submission" date="2024-09" db="EMBL/GenBank/DDBJ databases">
        <title>Chromosome-scale assembly of Riccia sorocarpa.</title>
        <authorList>
            <person name="Paukszto L."/>
        </authorList>
    </citation>
    <scope>NUCLEOTIDE SEQUENCE [LARGE SCALE GENOMIC DNA]</scope>
    <source>
        <strain evidence="1">LP-2024</strain>
        <tissue evidence="1">Aerial parts of the thallus</tissue>
    </source>
</reference>
<accession>A0ABD3GWU0</accession>
<name>A0ABD3GWU0_9MARC</name>
<protein>
    <recommendedName>
        <fullName evidence="3">RRM domain-containing protein</fullName>
    </recommendedName>
</protein>
<organism evidence="1 2">
    <name type="scientific">Riccia sorocarpa</name>
    <dbReference type="NCBI Taxonomy" id="122646"/>
    <lineage>
        <taxon>Eukaryota</taxon>
        <taxon>Viridiplantae</taxon>
        <taxon>Streptophyta</taxon>
        <taxon>Embryophyta</taxon>
        <taxon>Marchantiophyta</taxon>
        <taxon>Marchantiopsida</taxon>
        <taxon>Marchantiidae</taxon>
        <taxon>Marchantiales</taxon>
        <taxon>Ricciaceae</taxon>
        <taxon>Riccia</taxon>
    </lineage>
</organism>
<dbReference type="EMBL" id="JBJQOH010000006">
    <property type="protein sequence ID" value="KAL3683732.1"/>
    <property type="molecule type" value="Genomic_DNA"/>
</dbReference>
<dbReference type="Proteomes" id="UP001633002">
    <property type="component" value="Unassembled WGS sequence"/>
</dbReference>
<keyword evidence="2" id="KW-1185">Reference proteome</keyword>
<dbReference type="AlphaFoldDB" id="A0ABD3GWU0"/>
<evidence type="ECO:0000313" key="1">
    <source>
        <dbReference type="EMBL" id="KAL3683732.1"/>
    </source>
</evidence>